<protein>
    <submittedName>
        <fullName evidence="1">DivIVA domain-containing protein</fullName>
    </submittedName>
</protein>
<dbReference type="Gene3D" id="6.10.250.660">
    <property type="match status" value="1"/>
</dbReference>
<name>A0A846X9T2_9NOCA</name>
<dbReference type="NCBIfam" id="TIGR03544">
    <property type="entry name" value="DivI1A_domain"/>
    <property type="match status" value="2"/>
</dbReference>
<dbReference type="AlphaFoldDB" id="A0A846X9T2"/>
<accession>A0A846X9T2</accession>
<keyword evidence="2" id="KW-1185">Reference proteome</keyword>
<reference evidence="1 2" key="1">
    <citation type="submission" date="2020-04" db="EMBL/GenBank/DDBJ databases">
        <title>MicrobeNet Type strains.</title>
        <authorList>
            <person name="Nicholson A.C."/>
        </authorList>
    </citation>
    <scope>NUCLEOTIDE SEQUENCE [LARGE SCALE GENOMIC DNA]</scope>
    <source>
        <strain evidence="1 2">DSM 45078</strain>
    </source>
</reference>
<evidence type="ECO:0000313" key="1">
    <source>
        <dbReference type="EMBL" id="NKY32748.1"/>
    </source>
</evidence>
<organism evidence="1 2">
    <name type="scientific">Nocardia speluncae</name>
    <dbReference type="NCBI Taxonomy" id="419477"/>
    <lineage>
        <taxon>Bacteria</taxon>
        <taxon>Bacillati</taxon>
        <taxon>Actinomycetota</taxon>
        <taxon>Actinomycetes</taxon>
        <taxon>Mycobacteriales</taxon>
        <taxon>Nocardiaceae</taxon>
        <taxon>Nocardia</taxon>
    </lineage>
</organism>
<sequence>MTPEDVHHITFATAPWGRPGYKTDDVDDLLDHIAAALAGRADLDAERLQRGFRPGSTWLNRGYQPDEVDDFLRRVRGEFKV</sequence>
<dbReference type="EMBL" id="JAAXOO010000001">
    <property type="protein sequence ID" value="NKY32748.1"/>
    <property type="molecule type" value="Genomic_DNA"/>
</dbReference>
<dbReference type="RefSeq" id="WP_068037417.1">
    <property type="nucleotide sequence ID" value="NZ_JAAXOO010000001.1"/>
</dbReference>
<evidence type="ECO:0000313" key="2">
    <source>
        <dbReference type="Proteomes" id="UP000565715"/>
    </source>
</evidence>
<comment type="caution">
    <text evidence="1">The sequence shown here is derived from an EMBL/GenBank/DDBJ whole genome shotgun (WGS) entry which is preliminary data.</text>
</comment>
<dbReference type="Proteomes" id="UP000565715">
    <property type="component" value="Unassembled WGS sequence"/>
</dbReference>
<gene>
    <name evidence="1" type="ORF">HGA13_06600</name>
</gene>
<dbReference type="InterPro" id="IPR019933">
    <property type="entry name" value="DivIVA_domain"/>
</dbReference>
<proteinExistence type="predicted"/>